<feature type="chain" id="PRO_5020888500" description="Rhamnogalacturonase A/B/Epimerase-like pectate lyase domain-containing protein" evidence="1">
    <location>
        <begin position="43"/>
        <end position="833"/>
    </location>
</feature>
<dbReference type="AlphaFoldDB" id="A0A4U8Z3B7"/>
<dbReference type="SMART" id="SM00710">
    <property type="entry name" value="PbH1"/>
    <property type="match status" value="6"/>
</dbReference>
<dbReference type="EMBL" id="LR536450">
    <property type="protein sequence ID" value="VFU09790.1"/>
    <property type="molecule type" value="Genomic_DNA"/>
</dbReference>
<evidence type="ECO:0000256" key="1">
    <source>
        <dbReference type="SAM" id="SignalP"/>
    </source>
</evidence>
<protein>
    <recommendedName>
        <fullName evidence="2">Rhamnogalacturonase A/B/Epimerase-like pectate lyase domain-containing protein</fullName>
    </recommendedName>
</protein>
<accession>A0A4U8Z3B7</accession>
<dbReference type="OrthoDB" id="8428774at2"/>
<gene>
    <name evidence="3" type="ORF">MTUNDRAET4_2903</name>
</gene>
<proteinExistence type="predicted"/>
<dbReference type="InterPro" id="IPR024535">
    <property type="entry name" value="RHGA/B-epi-like_pectate_lyase"/>
</dbReference>
<dbReference type="KEGG" id="mtun:MTUNDRAET4_2903"/>
<dbReference type="Gene3D" id="2.160.20.10">
    <property type="entry name" value="Single-stranded right-handed beta-helix, Pectin lyase-like"/>
    <property type="match status" value="1"/>
</dbReference>
<dbReference type="InterPro" id="IPR011050">
    <property type="entry name" value="Pectin_lyase_fold/virulence"/>
</dbReference>
<dbReference type="InterPro" id="IPR006626">
    <property type="entry name" value="PbH1"/>
</dbReference>
<reference evidence="3 4" key="1">
    <citation type="submission" date="2019-03" db="EMBL/GenBank/DDBJ databases">
        <authorList>
            <person name="Kox A.R. M."/>
        </authorList>
    </citation>
    <scope>NUCLEOTIDE SEQUENCE [LARGE SCALE GENOMIC DNA]</scope>
    <source>
        <strain evidence="3">MTUNDRAET4 annotated genome</strain>
    </source>
</reference>
<dbReference type="SUPFAM" id="SSF51126">
    <property type="entry name" value="Pectin lyase-like"/>
    <property type="match status" value="1"/>
</dbReference>
<evidence type="ECO:0000313" key="4">
    <source>
        <dbReference type="Proteomes" id="UP000294360"/>
    </source>
</evidence>
<dbReference type="Pfam" id="PF12708">
    <property type="entry name" value="Pect-lyase_RHGA_epim"/>
    <property type="match status" value="1"/>
</dbReference>
<dbReference type="Proteomes" id="UP000294360">
    <property type="component" value="Chromosome"/>
</dbReference>
<keyword evidence="1" id="KW-0732">Signal</keyword>
<name>A0A4U8Z3B7_METTU</name>
<feature type="signal peptide" evidence="1">
    <location>
        <begin position="1"/>
        <end position="42"/>
    </location>
</feature>
<evidence type="ECO:0000259" key="2">
    <source>
        <dbReference type="Pfam" id="PF12708"/>
    </source>
</evidence>
<sequence>MIDRLSIASCISHENRVKFFRPVARASYAACCWALSAAAALAAPVIINQPFSARPGDVISLQGSGFGAAPQVYMKPLKQLIPTLLATKTADDGTVVVQAPKAALFDVYEVWITNGATASNHVFLNAPKPMHFDNAEIATGAHFRIFGRNLYVNNIPPTVTLVDVATKAPAIATVTTSTSSAYSLDVTPSLGVIPGHSYQVNVSNGYASTLSAASIVAHASGTDHFLIGQPWAYDFVYQDGPGYQAGVKGTNQADHHVFNIRTDPSLAILAKGDGVTNDGAAIQGAINTAAAHRGVVYLPAGTYNIGSVRVDLKPGVVLQGESASNTKIIFGPAAPAGFIVDTGGMSGFADLTIQNVDLSSKPITNIGTWGQPISKFFIQRVNWNLGSGAPIFLRGDRIAILNSTFTQAINYQTGSVAQKTGGLGPLYFSQLSNLQFKNNAVKWATNQNSMSDLVNAIIENNHFTRSASDTIVAGPAQASWTFPFTNQPVVAGQTVARVDGRQLSINFGKNVVVQNNLFDVSDGVLIVNHNDGETILNEAGGQDMREDWGTVTTANNISVTDNSKCSGACAWLVHPNSMLIIVSGAGAGQWRHITAHAGNTFTVDAPFNVAPAAGDRFSIAVPAYENAIISNNTATGNPVGIAMYHGAYLNVAVTGNQLTNNGGIYLMAEQQLSSTRSEPGLDATRNMEINGNTLTNTTGAWPSYIALGYLMINPSSFWGRNVMGAEIRNNSIAAHTGTPYYFFAEGYQAFSFYQAYPAAYIEQQGGAFFGTVFQGNSCANCTVNYSLGTGATDTTIWNAATSNSPGVTSTFLKDTPMLGSGAAASIRTLVGHD</sequence>
<organism evidence="3 4">
    <name type="scientific">Methylocella tundrae</name>
    <dbReference type="NCBI Taxonomy" id="227605"/>
    <lineage>
        <taxon>Bacteria</taxon>
        <taxon>Pseudomonadati</taxon>
        <taxon>Pseudomonadota</taxon>
        <taxon>Alphaproteobacteria</taxon>
        <taxon>Hyphomicrobiales</taxon>
        <taxon>Beijerinckiaceae</taxon>
        <taxon>Methylocella</taxon>
    </lineage>
</organism>
<evidence type="ECO:0000313" key="3">
    <source>
        <dbReference type="EMBL" id="VFU09790.1"/>
    </source>
</evidence>
<feature type="domain" description="Rhamnogalacturonase A/B/Epimerase-like pectate lyase" evidence="2">
    <location>
        <begin position="270"/>
        <end position="341"/>
    </location>
</feature>
<dbReference type="InterPro" id="IPR012334">
    <property type="entry name" value="Pectin_lyas_fold"/>
</dbReference>